<comment type="caution">
    <text evidence="1">The sequence shown here is derived from an EMBL/GenBank/DDBJ whole genome shotgun (WGS) entry which is preliminary data.</text>
</comment>
<name>A0ABP8JDD9_9BACT</name>
<dbReference type="Proteomes" id="UP001500454">
    <property type="component" value="Unassembled WGS sequence"/>
</dbReference>
<organism evidence="1 2">
    <name type="scientific">Hymenobacter koreensis</name>
    <dbReference type="NCBI Taxonomy" id="1084523"/>
    <lineage>
        <taxon>Bacteria</taxon>
        <taxon>Pseudomonadati</taxon>
        <taxon>Bacteroidota</taxon>
        <taxon>Cytophagia</taxon>
        <taxon>Cytophagales</taxon>
        <taxon>Hymenobacteraceae</taxon>
        <taxon>Hymenobacter</taxon>
    </lineage>
</organism>
<protein>
    <submittedName>
        <fullName evidence="1">Uncharacterized protein</fullName>
    </submittedName>
</protein>
<gene>
    <name evidence="1" type="ORF">GCM10023186_36140</name>
</gene>
<dbReference type="EMBL" id="BAABHA010000013">
    <property type="protein sequence ID" value="GAA4389092.1"/>
    <property type="molecule type" value="Genomic_DNA"/>
</dbReference>
<proteinExistence type="predicted"/>
<reference evidence="2" key="1">
    <citation type="journal article" date="2019" name="Int. J. Syst. Evol. Microbiol.">
        <title>The Global Catalogue of Microorganisms (GCM) 10K type strain sequencing project: providing services to taxonomists for standard genome sequencing and annotation.</title>
        <authorList>
            <consortium name="The Broad Institute Genomics Platform"/>
            <consortium name="The Broad Institute Genome Sequencing Center for Infectious Disease"/>
            <person name="Wu L."/>
            <person name="Ma J."/>
        </authorList>
    </citation>
    <scope>NUCLEOTIDE SEQUENCE [LARGE SCALE GENOMIC DNA]</scope>
    <source>
        <strain evidence="2">JCM 17924</strain>
    </source>
</reference>
<keyword evidence="2" id="KW-1185">Reference proteome</keyword>
<evidence type="ECO:0000313" key="2">
    <source>
        <dbReference type="Proteomes" id="UP001500454"/>
    </source>
</evidence>
<dbReference type="RefSeq" id="WP_345226634.1">
    <property type="nucleotide sequence ID" value="NZ_BAABHA010000013.1"/>
</dbReference>
<evidence type="ECO:0000313" key="1">
    <source>
        <dbReference type="EMBL" id="GAA4389092.1"/>
    </source>
</evidence>
<accession>A0ABP8JDD9</accession>
<sequence length="185" mass="21043">MAYKPYYSGQPVYVFRLGELYPVHNQANGQEKARADLTPTFINVVYYILHPKPADVQLWRGRFEYGICEAAPGVPFIITRFPAANWVFDVTLNWHHMADPLQQAAWPEHDEPIALSFALLDARTNQLLAFRQTPAAPQFAALVRQAARRQLTRFPGRHAVEQAIAQAERVPLQLMARQATMFAVD</sequence>